<reference evidence="5 6" key="1">
    <citation type="submission" date="2024-07" db="EMBL/GenBank/DDBJ databases">
        <title>Section-level genome sequencing and comparative genomics of Aspergillus sections Usti and Cavernicolus.</title>
        <authorList>
            <consortium name="Lawrence Berkeley National Laboratory"/>
            <person name="Nybo J.L."/>
            <person name="Vesth T.C."/>
            <person name="Theobald S."/>
            <person name="Frisvad J.C."/>
            <person name="Larsen T.O."/>
            <person name="Kjaerboelling I."/>
            <person name="Rothschild-Mancinelli K."/>
            <person name="Lyhne E.K."/>
            <person name="Kogle M.E."/>
            <person name="Barry K."/>
            <person name="Clum A."/>
            <person name="Na H."/>
            <person name="Ledsgaard L."/>
            <person name="Lin J."/>
            <person name="Lipzen A."/>
            <person name="Kuo A."/>
            <person name="Riley R."/>
            <person name="Mondo S."/>
            <person name="Labutti K."/>
            <person name="Haridas S."/>
            <person name="Pangalinan J."/>
            <person name="Salamov A.A."/>
            <person name="Simmons B.A."/>
            <person name="Magnuson J.K."/>
            <person name="Chen J."/>
            <person name="Drula E."/>
            <person name="Henrissat B."/>
            <person name="Wiebenga A."/>
            <person name="Lubbers R.J."/>
            <person name="Gomes A.C."/>
            <person name="Macurrencykelacurrency M.R."/>
            <person name="Stajich J."/>
            <person name="Grigoriev I.V."/>
            <person name="Mortensen U.H."/>
            <person name="De Vries R.P."/>
            <person name="Baker S.E."/>
            <person name="Andersen M.R."/>
        </authorList>
    </citation>
    <scope>NUCLEOTIDE SEQUENCE [LARGE SCALE GENOMIC DNA]</scope>
    <source>
        <strain evidence="5 6">CBS 449.75</strain>
    </source>
</reference>
<feature type="domain" description="Protein HGH1 N-terminal" evidence="3">
    <location>
        <begin position="102"/>
        <end position="286"/>
    </location>
</feature>
<keyword evidence="6" id="KW-1185">Reference proteome</keyword>
<protein>
    <recommendedName>
        <fullName evidence="7">Protein HGH1 homolog</fullName>
    </recommendedName>
</protein>
<evidence type="ECO:0000259" key="4">
    <source>
        <dbReference type="Pfam" id="PF04064"/>
    </source>
</evidence>
<comment type="similarity">
    <text evidence="1">Belongs to the HGH1 family.</text>
</comment>
<dbReference type="PANTHER" id="PTHR13387:SF9">
    <property type="entry name" value="PROTEIN HGH1 HOMOLOG"/>
    <property type="match status" value="1"/>
</dbReference>
<dbReference type="EMBL" id="JBFXLQ010000056">
    <property type="protein sequence ID" value="KAL2863100.1"/>
    <property type="molecule type" value="Genomic_DNA"/>
</dbReference>
<name>A0ABR4LF57_9EURO</name>
<evidence type="ECO:0000313" key="5">
    <source>
        <dbReference type="EMBL" id="KAL2863100.1"/>
    </source>
</evidence>
<dbReference type="InterPro" id="IPR039717">
    <property type="entry name" value="Hgh1"/>
</dbReference>
<evidence type="ECO:0000256" key="2">
    <source>
        <dbReference type="SAM" id="MobiDB-lite"/>
    </source>
</evidence>
<dbReference type="InterPro" id="IPR007206">
    <property type="entry name" value="Protein_HGH1_C"/>
</dbReference>
<sequence length="364" mass="41216">MTCSIEKSSMKTELDELVEFLHHGNAQIRQIACENLVGYSTSNLEIFKRDQMLPIRDLKLLVLDYTPIASNVLTMLINLSADDEVLDNLVSDDAFLETLFVKVTNTKERNADSLSMLFANLGKSDKIKRILALKRRSVEPVSGSVYAVDQLLDCFVKGAEGALNQHANYDYLSYLFADLSKSEEGRAYFTSRRGYDGVVPVTKLTVFTEHKSTVRRRGVASTLKNVAFQIYSHETLLSQDEANLLPYILLPIMGPEEYTEEETANMLPDLQLLPPDKTRDSDCGIISTHLETLLLLTTTREGRARLRAVNVYPLIRECHLHVDDDNVREACDRLVQVLMRDEEDDKRSSASQSQDDDRKVVELF</sequence>
<dbReference type="Proteomes" id="UP001610432">
    <property type="component" value="Unassembled WGS sequence"/>
</dbReference>
<feature type="domain" description="Protein HGH1 C-terminal" evidence="4">
    <location>
        <begin position="292"/>
        <end position="345"/>
    </location>
</feature>
<dbReference type="PANTHER" id="PTHR13387">
    <property type="entry name" value="PROTEIN HGH1 HOMOLOG"/>
    <property type="match status" value="1"/>
</dbReference>
<evidence type="ECO:0000259" key="3">
    <source>
        <dbReference type="Pfam" id="PF04063"/>
    </source>
</evidence>
<proteinExistence type="inferred from homology"/>
<evidence type="ECO:0000313" key="6">
    <source>
        <dbReference type="Proteomes" id="UP001610432"/>
    </source>
</evidence>
<evidence type="ECO:0000256" key="1">
    <source>
        <dbReference type="ARBA" id="ARBA00006712"/>
    </source>
</evidence>
<dbReference type="GeneID" id="98145272"/>
<comment type="caution">
    <text evidence="5">The sequence shown here is derived from an EMBL/GenBank/DDBJ whole genome shotgun (WGS) entry which is preliminary data.</text>
</comment>
<dbReference type="SUPFAM" id="SSF48371">
    <property type="entry name" value="ARM repeat"/>
    <property type="match status" value="1"/>
</dbReference>
<feature type="compositionally biased region" description="Basic and acidic residues" evidence="2">
    <location>
        <begin position="355"/>
        <end position="364"/>
    </location>
</feature>
<dbReference type="Pfam" id="PF04064">
    <property type="entry name" value="DUF384"/>
    <property type="match status" value="1"/>
</dbReference>
<organism evidence="5 6">
    <name type="scientific">Aspergillus lucknowensis</name>
    <dbReference type="NCBI Taxonomy" id="176173"/>
    <lineage>
        <taxon>Eukaryota</taxon>
        <taxon>Fungi</taxon>
        <taxon>Dikarya</taxon>
        <taxon>Ascomycota</taxon>
        <taxon>Pezizomycotina</taxon>
        <taxon>Eurotiomycetes</taxon>
        <taxon>Eurotiomycetidae</taxon>
        <taxon>Eurotiales</taxon>
        <taxon>Aspergillaceae</taxon>
        <taxon>Aspergillus</taxon>
        <taxon>Aspergillus subgen. Nidulantes</taxon>
    </lineage>
</organism>
<feature type="region of interest" description="Disordered" evidence="2">
    <location>
        <begin position="342"/>
        <end position="364"/>
    </location>
</feature>
<dbReference type="RefSeq" id="XP_070882079.1">
    <property type="nucleotide sequence ID" value="XM_071030200.1"/>
</dbReference>
<dbReference type="Pfam" id="PF04063">
    <property type="entry name" value="DUF383"/>
    <property type="match status" value="1"/>
</dbReference>
<dbReference type="InterPro" id="IPR016024">
    <property type="entry name" value="ARM-type_fold"/>
</dbReference>
<gene>
    <name evidence="5" type="ORF">BJX67DRAFT_364483</name>
</gene>
<evidence type="ECO:0008006" key="7">
    <source>
        <dbReference type="Google" id="ProtNLM"/>
    </source>
</evidence>
<dbReference type="InterPro" id="IPR007205">
    <property type="entry name" value="Protein_HGH1_N"/>
</dbReference>
<accession>A0ABR4LF57</accession>